<evidence type="ECO:0000313" key="5">
    <source>
        <dbReference type="Proteomes" id="UP001055437"/>
    </source>
</evidence>
<dbReference type="GO" id="GO:0008081">
    <property type="term" value="F:phosphoric diester hydrolase activity"/>
    <property type="evidence" value="ECO:0007669"/>
    <property type="project" value="InterPro"/>
</dbReference>
<dbReference type="EMBL" id="CP023671">
    <property type="protein sequence ID" value="AYE33576.1"/>
    <property type="molecule type" value="Genomic_DNA"/>
</dbReference>
<evidence type="ECO:0000259" key="1">
    <source>
        <dbReference type="PROSITE" id="PS51704"/>
    </source>
</evidence>
<dbReference type="Gene3D" id="3.20.20.190">
    <property type="entry name" value="Phosphatidylinositol (PI) phosphodiesterase"/>
    <property type="match status" value="1"/>
</dbReference>
<dbReference type="PROSITE" id="PS51704">
    <property type="entry name" value="GP_PDE"/>
    <property type="match status" value="1"/>
</dbReference>
<dbReference type="EMBL" id="CP099799">
    <property type="protein sequence ID" value="USS00135.1"/>
    <property type="molecule type" value="Genomic_DNA"/>
</dbReference>
<feature type="domain" description="GP-PDE" evidence="1">
    <location>
        <begin position="2"/>
        <end position="233"/>
    </location>
</feature>
<protein>
    <submittedName>
        <fullName evidence="2">Glycerophosphodiester phosphodiesterase</fullName>
    </submittedName>
</protein>
<dbReference type="Proteomes" id="UP001055437">
    <property type="component" value="Chromosome"/>
</dbReference>
<dbReference type="KEGG" id="csep:CP523_03385"/>
<sequence length="238" mass="27691">MILNISHRGYSGKYDENTMIAFKKAIEFGADGIETDVQLSKDGIPVIIHDETLERTMNGKGFVKDYSLNELKSFRSKNNHEIPTLEELIILFKDSSLKVLNIELKNSIIKYHGLEEIVLDLIRKYNIENRVIISSFNHYSLLKVKALNKNIITGALTETTLVNVHEYLKNIKCECYHPYYYSIFDENIMNELKENYIKVNPYTINNKIDMKKAIEFGVTSIITNEIELLNELKYELRK</sequence>
<reference evidence="3" key="2">
    <citation type="submission" date="2022-06" db="EMBL/GenBank/DDBJ databases">
        <authorList>
            <person name="Holder M.E."/>
            <person name="Ajami N.J."/>
            <person name="Petrosino J.F."/>
        </authorList>
    </citation>
    <scope>NUCLEOTIDE SEQUENCE</scope>
    <source>
        <strain evidence="3">RMA 8861</strain>
    </source>
</reference>
<dbReference type="GeneID" id="303559724"/>
<name>A0A9N7JKJ6_CLOSE</name>
<dbReference type="PANTHER" id="PTHR46211">
    <property type="entry name" value="GLYCEROPHOSPHORYL DIESTER PHOSPHODIESTERASE"/>
    <property type="match status" value="1"/>
</dbReference>
<evidence type="ECO:0000313" key="3">
    <source>
        <dbReference type="EMBL" id="USS00135.1"/>
    </source>
</evidence>
<dbReference type="Proteomes" id="UP000280586">
    <property type="component" value="Chromosome"/>
</dbReference>
<evidence type="ECO:0000313" key="4">
    <source>
        <dbReference type="Proteomes" id="UP000280586"/>
    </source>
</evidence>
<dbReference type="InterPro" id="IPR017946">
    <property type="entry name" value="PLC-like_Pdiesterase_TIM-brl"/>
</dbReference>
<dbReference type="AlphaFoldDB" id="A0A9N7JKJ6"/>
<keyword evidence="5" id="KW-1185">Reference proteome</keyword>
<dbReference type="InterPro" id="IPR030395">
    <property type="entry name" value="GP_PDE_dom"/>
</dbReference>
<dbReference type="GO" id="GO:0006629">
    <property type="term" value="P:lipid metabolic process"/>
    <property type="evidence" value="ECO:0007669"/>
    <property type="project" value="InterPro"/>
</dbReference>
<dbReference type="OrthoDB" id="384721at2"/>
<proteinExistence type="predicted"/>
<reference evidence="2 4" key="1">
    <citation type="submission" date="2017-09" db="EMBL/GenBank/DDBJ databases">
        <authorList>
            <person name="Thomas P."/>
            <person name="Seyboldt C."/>
        </authorList>
    </citation>
    <scope>NUCLEOTIDE SEQUENCE [LARGE SCALE GENOMIC DNA]</scope>
    <source>
        <strain evidence="2 4">DSM 7534</strain>
    </source>
</reference>
<dbReference type="CDD" id="cd08563">
    <property type="entry name" value="GDPD_TtGDE_like"/>
    <property type="match status" value="1"/>
</dbReference>
<dbReference type="SUPFAM" id="SSF51695">
    <property type="entry name" value="PLC-like phosphodiesterases"/>
    <property type="match status" value="1"/>
</dbReference>
<evidence type="ECO:0000313" key="2">
    <source>
        <dbReference type="EMBL" id="AYE33576.1"/>
    </source>
</evidence>
<accession>A0A9N7JKJ6</accession>
<dbReference type="Pfam" id="PF03009">
    <property type="entry name" value="GDPD"/>
    <property type="match status" value="1"/>
</dbReference>
<dbReference type="RefSeq" id="WP_066679101.1">
    <property type="nucleotide sequence ID" value="NZ_CABMIZ010000064.1"/>
</dbReference>
<gene>
    <name evidence="2" type="ORF">CP523_03385</name>
    <name evidence="3" type="ORF">NH397_11620</name>
</gene>
<organism evidence="2 4">
    <name type="scientific">Clostridium septicum</name>
    <dbReference type="NCBI Taxonomy" id="1504"/>
    <lineage>
        <taxon>Bacteria</taxon>
        <taxon>Bacillati</taxon>
        <taxon>Bacillota</taxon>
        <taxon>Clostridia</taxon>
        <taxon>Eubacteriales</taxon>
        <taxon>Clostridiaceae</taxon>
        <taxon>Clostridium</taxon>
    </lineage>
</organism>
<dbReference type="PANTHER" id="PTHR46211:SF1">
    <property type="entry name" value="GLYCEROPHOSPHODIESTER PHOSPHODIESTERASE, CYTOPLASMIC"/>
    <property type="match status" value="1"/>
</dbReference>